<dbReference type="InterPro" id="IPR036890">
    <property type="entry name" value="HATPase_C_sf"/>
</dbReference>
<feature type="transmembrane region" description="Helical" evidence="8">
    <location>
        <begin position="280"/>
        <end position="301"/>
    </location>
</feature>
<dbReference type="Gene3D" id="3.30.450.20">
    <property type="entry name" value="PAS domain"/>
    <property type="match status" value="2"/>
</dbReference>
<keyword evidence="6 11" id="KW-0418">Kinase</keyword>
<keyword evidence="5" id="KW-0547">Nucleotide-binding</keyword>
<dbReference type="InterPro" id="IPR003594">
    <property type="entry name" value="HATPase_dom"/>
</dbReference>
<proteinExistence type="predicted"/>
<keyword evidence="8" id="KW-0812">Transmembrane</keyword>
<keyword evidence="12" id="KW-1185">Reference proteome</keyword>
<dbReference type="AlphaFoldDB" id="A0A1T4T9I3"/>
<gene>
    <name evidence="11" type="ORF">SAMN02745126_05874</name>
</gene>
<keyword evidence="8" id="KW-1133">Transmembrane helix</keyword>
<evidence type="ECO:0000256" key="4">
    <source>
        <dbReference type="ARBA" id="ARBA00022679"/>
    </source>
</evidence>
<evidence type="ECO:0000256" key="2">
    <source>
        <dbReference type="ARBA" id="ARBA00012438"/>
    </source>
</evidence>
<evidence type="ECO:0000256" key="1">
    <source>
        <dbReference type="ARBA" id="ARBA00000085"/>
    </source>
</evidence>
<dbReference type="PANTHER" id="PTHR41523:SF8">
    <property type="entry name" value="ETHYLENE RESPONSE SENSOR PROTEIN"/>
    <property type="match status" value="1"/>
</dbReference>
<evidence type="ECO:0000313" key="12">
    <source>
        <dbReference type="Proteomes" id="UP000190092"/>
    </source>
</evidence>
<evidence type="ECO:0000259" key="10">
    <source>
        <dbReference type="Pfam" id="PF07568"/>
    </source>
</evidence>
<feature type="transmembrane region" description="Helical" evidence="8">
    <location>
        <begin position="249"/>
        <end position="268"/>
    </location>
</feature>
<name>A0A1T4T9I3_9HYPH</name>
<sequence>MAEWSLRTKLVAAVGAALLPVVALAGWSTYDDIAGARAAREEAISASLEQAVAQHRELIEGSRRLVAAACTSDIVRRTIASTATTADVNACEGYLSDILQQFPGDYTAMMVTDETGTARCSTSPPEVGMSFADREIFRLVREKPGVSIGTFAAGRTVPHTVIPMGAPLTVDGQFKGMCSLDVSLELFSELATANPGGMPIPVVLVDRTGAPVGGNAHMIFSLPVAARLAAAIAAGQIRFRDYGKDGSSYQFHLVPLAGQTLFAVAAMPMSDDLALALAELARFGLIVVAAIIVLVLTWFGADRWCVRPLRYIGDFAGRVARGEDVRFAPLLPWTKELMAVGDGVKKMAEAIANREGDLKAGLEQRDHMLREIHHRVKNNLQMISSLLNLQAGEIRSPRIRRFFGDAQNRVLTLSILHRHLYERSSWSLVDFQQFISDLVRQISVPRPGLERPSVRYHIRAPIMAVGPDIAIPVGLIVTEAVGSALSHDFSSVASPEIRIEAVEKGDEVELMIEDNGLDSAYSSISPGSRGSFGLTLIRGLAMQLGGEARISAGDAGGTRVVVSFPKPADDNPDG</sequence>
<keyword evidence="8" id="KW-0472">Membrane</keyword>
<feature type="domain" description="Signal transduction histidine kinase subgroup 2 dimerisation and phosphoacceptor" evidence="10">
    <location>
        <begin position="371"/>
        <end position="442"/>
    </location>
</feature>
<keyword evidence="7" id="KW-0067">ATP-binding</keyword>
<evidence type="ECO:0000256" key="6">
    <source>
        <dbReference type="ARBA" id="ARBA00022777"/>
    </source>
</evidence>
<dbReference type="InterPro" id="IPR011495">
    <property type="entry name" value="Sig_transdc_His_kin_sub2_dim/P"/>
</dbReference>
<evidence type="ECO:0000313" key="11">
    <source>
        <dbReference type="EMBL" id="SKA37043.1"/>
    </source>
</evidence>
<evidence type="ECO:0000259" key="9">
    <source>
        <dbReference type="Pfam" id="PF02518"/>
    </source>
</evidence>
<comment type="catalytic activity">
    <reaction evidence="1">
        <text>ATP + protein L-histidine = ADP + protein N-phospho-L-histidine.</text>
        <dbReference type="EC" id="2.7.13.3"/>
    </reaction>
</comment>
<dbReference type="PANTHER" id="PTHR41523">
    <property type="entry name" value="TWO-COMPONENT SYSTEM SENSOR PROTEIN"/>
    <property type="match status" value="1"/>
</dbReference>
<dbReference type="Gene3D" id="3.30.565.10">
    <property type="entry name" value="Histidine kinase-like ATPase, C-terminal domain"/>
    <property type="match status" value="1"/>
</dbReference>
<keyword evidence="3" id="KW-0597">Phosphoprotein</keyword>
<dbReference type="Proteomes" id="UP000190092">
    <property type="component" value="Unassembled WGS sequence"/>
</dbReference>
<dbReference type="STRING" id="225324.SAMN02745126_05874"/>
<dbReference type="SUPFAM" id="SSF55874">
    <property type="entry name" value="ATPase domain of HSP90 chaperone/DNA topoisomerase II/histidine kinase"/>
    <property type="match status" value="1"/>
</dbReference>
<dbReference type="GO" id="GO:0005524">
    <property type="term" value="F:ATP binding"/>
    <property type="evidence" value="ECO:0007669"/>
    <property type="project" value="UniProtKB-KW"/>
</dbReference>
<evidence type="ECO:0000256" key="3">
    <source>
        <dbReference type="ARBA" id="ARBA00022553"/>
    </source>
</evidence>
<dbReference type="RefSeq" id="WP_085937612.1">
    <property type="nucleotide sequence ID" value="NZ_FUWJ01000014.1"/>
</dbReference>
<reference evidence="12" key="1">
    <citation type="submission" date="2017-02" db="EMBL/GenBank/DDBJ databases">
        <authorList>
            <person name="Varghese N."/>
            <person name="Submissions S."/>
        </authorList>
    </citation>
    <scope>NUCLEOTIDE SEQUENCE [LARGE SCALE GENOMIC DNA]</scope>
    <source>
        <strain evidence="12">ATCC 27094</strain>
    </source>
</reference>
<dbReference type="CDD" id="cd12914">
    <property type="entry name" value="PDC1_DGC_like"/>
    <property type="match status" value="1"/>
</dbReference>
<dbReference type="EMBL" id="FUWJ01000014">
    <property type="protein sequence ID" value="SKA37043.1"/>
    <property type="molecule type" value="Genomic_DNA"/>
</dbReference>
<organism evidence="11 12">
    <name type="scientific">Enhydrobacter aerosaccus</name>
    <dbReference type="NCBI Taxonomy" id="225324"/>
    <lineage>
        <taxon>Bacteria</taxon>
        <taxon>Pseudomonadati</taxon>
        <taxon>Pseudomonadota</taxon>
        <taxon>Alphaproteobacteria</taxon>
        <taxon>Hyphomicrobiales</taxon>
        <taxon>Enhydrobacter</taxon>
    </lineage>
</organism>
<keyword evidence="4" id="KW-0808">Transferase</keyword>
<dbReference type="Pfam" id="PF07568">
    <property type="entry name" value="HisKA_2"/>
    <property type="match status" value="1"/>
</dbReference>
<evidence type="ECO:0000256" key="7">
    <source>
        <dbReference type="ARBA" id="ARBA00022840"/>
    </source>
</evidence>
<evidence type="ECO:0000256" key="8">
    <source>
        <dbReference type="SAM" id="Phobius"/>
    </source>
</evidence>
<dbReference type="GO" id="GO:0004673">
    <property type="term" value="F:protein histidine kinase activity"/>
    <property type="evidence" value="ECO:0007669"/>
    <property type="project" value="UniProtKB-EC"/>
</dbReference>
<feature type="domain" description="Histidine kinase/HSP90-like ATPase" evidence="9">
    <location>
        <begin position="473"/>
        <end position="567"/>
    </location>
</feature>
<dbReference type="OrthoDB" id="9767435at2"/>
<evidence type="ECO:0000256" key="5">
    <source>
        <dbReference type="ARBA" id="ARBA00022741"/>
    </source>
</evidence>
<protein>
    <recommendedName>
        <fullName evidence="2">histidine kinase</fullName>
        <ecNumber evidence="2">2.7.13.3</ecNumber>
    </recommendedName>
</protein>
<accession>A0A1T4T9I3</accession>
<dbReference type="EC" id="2.7.13.3" evidence="2"/>
<dbReference type="Pfam" id="PF02518">
    <property type="entry name" value="HATPase_c"/>
    <property type="match status" value="1"/>
</dbReference>